<reference evidence="2" key="1">
    <citation type="journal article" date="2020" name="mSystems">
        <title>Genome- and Community-Level Interaction Insights into Carbon Utilization and Element Cycling Functions of Hydrothermarchaeota in Hydrothermal Sediment.</title>
        <authorList>
            <person name="Zhou Z."/>
            <person name="Liu Y."/>
            <person name="Xu W."/>
            <person name="Pan J."/>
            <person name="Luo Z.H."/>
            <person name="Li M."/>
        </authorList>
    </citation>
    <scope>NUCLEOTIDE SEQUENCE [LARGE SCALE GENOMIC DNA]</scope>
    <source>
        <strain evidence="2">SpSt-754</strain>
    </source>
</reference>
<dbReference type="InterPro" id="IPR027417">
    <property type="entry name" value="P-loop_NTPase"/>
</dbReference>
<dbReference type="PANTHER" id="PTHR30305:SF1">
    <property type="entry name" value="HPR KINASE_PHOSPHORYLASE"/>
    <property type="match status" value="1"/>
</dbReference>
<accession>A0A7V3NV69</accession>
<dbReference type="Pfam" id="PF07475">
    <property type="entry name" value="Hpr_kinase_C"/>
    <property type="match status" value="1"/>
</dbReference>
<sequence length="321" mass="36312">MKKNFKIEEPDYVLFKDFASFLAEEHDAELIFKDREFEKIKIFERNLLELPEVINSPEGFYKGGVLYLTTSAFSVLKQQEKALERLINGVNKGEIAVLVVNADILKETFDTLGDLVKKLPVVVYKNEETSYFKNRLKSYLNFCFSPFALCHGSAVEVFGEGVLVIGESGAGKSECVLELVERGHLFIADDLIKLVNYPPSSILLMTGSQSDRFKFFMELRGVGIIDVLRTFGPSKVKVKSELAMIVEITNEDVKERSIDREKTVQIFGKPIPFFTFSVKERGLIPTRIETSILGYKLKKFGYETGKVIREVLGGESDKKVT</sequence>
<organism evidence="2">
    <name type="scientific">candidate division WOR-3 bacterium</name>
    <dbReference type="NCBI Taxonomy" id="2052148"/>
    <lineage>
        <taxon>Bacteria</taxon>
        <taxon>Bacteria division WOR-3</taxon>
    </lineage>
</organism>
<comment type="caution">
    <text evidence="2">The sequence shown here is derived from an EMBL/GenBank/DDBJ whole genome shotgun (WGS) entry which is preliminary data.</text>
</comment>
<dbReference type="SUPFAM" id="SSF53795">
    <property type="entry name" value="PEP carboxykinase-like"/>
    <property type="match status" value="1"/>
</dbReference>
<protein>
    <recommendedName>
        <fullName evidence="1">HPr kinase/phosphorylase C-terminal domain-containing protein</fullName>
    </recommendedName>
</protein>
<dbReference type="GO" id="GO:0006109">
    <property type="term" value="P:regulation of carbohydrate metabolic process"/>
    <property type="evidence" value="ECO:0007669"/>
    <property type="project" value="InterPro"/>
</dbReference>
<dbReference type="AlphaFoldDB" id="A0A7V3NV69"/>
<dbReference type="InterPro" id="IPR011104">
    <property type="entry name" value="Hpr_kin/Pase_C"/>
</dbReference>
<evidence type="ECO:0000313" key="2">
    <source>
        <dbReference type="EMBL" id="HGB35891.1"/>
    </source>
</evidence>
<dbReference type="PANTHER" id="PTHR30305">
    <property type="entry name" value="PROTEIN YJDM-RELATED"/>
    <property type="match status" value="1"/>
</dbReference>
<dbReference type="Gene3D" id="3.40.50.300">
    <property type="entry name" value="P-loop containing nucleotide triphosphate hydrolases"/>
    <property type="match status" value="1"/>
</dbReference>
<name>A0A7V3NV69_UNCW3</name>
<gene>
    <name evidence="2" type="ORF">ENV38_03165</name>
</gene>
<dbReference type="GO" id="GO:0000155">
    <property type="term" value="F:phosphorelay sensor kinase activity"/>
    <property type="evidence" value="ECO:0007669"/>
    <property type="project" value="InterPro"/>
</dbReference>
<feature type="domain" description="HPr kinase/phosphorylase C-terminal" evidence="1">
    <location>
        <begin position="146"/>
        <end position="309"/>
    </location>
</feature>
<evidence type="ECO:0000259" key="1">
    <source>
        <dbReference type="Pfam" id="PF07475"/>
    </source>
</evidence>
<dbReference type="GO" id="GO:0005524">
    <property type="term" value="F:ATP binding"/>
    <property type="evidence" value="ECO:0007669"/>
    <property type="project" value="InterPro"/>
</dbReference>
<proteinExistence type="predicted"/>
<dbReference type="EMBL" id="DTGD01000117">
    <property type="protein sequence ID" value="HGB35891.1"/>
    <property type="molecule type" value="Genomic_DNA"/>
</dbReference>
<dbReference type="CDD" id="cd01918">
    <property type="entry name" value="HprK_C"/>
    <property type="match status" value="1"/>
</dbReference>